<dbReference type="GO" id="GO:0097367">
    <property type="term" value="F:carbohydrate derivative binding"/>
    <property type="evidence" value="ECO:0007669"/>
    <property type="project" value="InterPro"/>
</dbReference>
<protein>
    <submittedName>
        <fullName evidence="12">Arabinose-5-phosphate isomerase</fullName>
    </submittedName>
</protein>
<dbReference type="PROSITE" id="PS51371">
    <property type="entry name" value="CBS"/>
    <property type="match status" value="2"/>
</dbReference>
<dbReference type="InterPro" id="IPR001347">
    <property type="entry name" value="SIS_dom"/>
</dbReference>
<keyword evidence="6" id="KW-0862">Zinc</keyword>
<feature type="binding site" evidence="5">
    <location>
        <position position="114"/>
    </location>
    <ligand>
        <name>substrate</name>
    </ligand>
</feature>
<dbReference type="Pfam" id="PF01380">
    <property type="entry name" value="SIS"/>
    <property type="match status" value="1"/>
</dbReference>
<accession>A0A4R6WX33</accession>
<dbReference type="CDD" id="cd05014">
    <property type="entry name" value="SIS_Kpsf"/>
    <property type="match status" value="1"/>
</dbReference>
<dbReference type="Gene3D" id="3.10.580.10">
    <property type="entry name" value="CBS-domain"/>
    <property type="match status" value="1"/>
</dbReference>
<dbReference type="SMART" id="SM00116">
    <property type="entry name" value="CBS"/>
    <property type="match status" value="2"/>
</dbReference>
<feature type="binding site" evidence="5">
    <location>
        <position position="108"/>
    </location>
    <ligand>
        <name>substrate</name>
    </ligand>
</feature>
<evidence type="ECO:0000256" key="5">
    <source>
        <dbReference type="PIRSR" id="PIRSR004692-1"/>
    </source>
</evidence>
<feature type="domain" description="CBS" evidence="10">
    <location>
        <begin position="300"/>
        <end position="351"/>
    </location>
</feature>
<feature type="domain" description="CBS" evidence="10">
    <location>
        <begin position="235"/>
        <end position="294"/>
    </location>
</feature>
<dbReference type="InterPro" id="IPR046348">
    <property type="entry name" value="SIS_dom_sf"/>
</dbReference>
<gene>
    <name evidence="12" type="ORF">A8950_1946</name>
</gene>
<dbReference type="InterPro" id="IPR046342">
    <property type="entry name" value="CBS_dom_sf"/>
</dbReference>
<evidence type="ECO:0000259" key="11">
    <source>
        <dbReference type="PROSITE" id="PS51464"/>
    </source>
</evidence>
<keyword evidence="2" id="KW-0677">Repeat</keyword>
<proteinExistence type="inferred from homology"/>
<keyword evidence="13" id="KW-1185">Reference proteome</keyword>
<evidence type="ECO:0000256" key="1">
    <source>
        <dbReference type="ARBA" id="ARBA00008165"/>
    </source>
</evidence>
<feature type="binding site" evidence="6">
    <location>
        <position position="108"/>
    </location>
    <ligand>
        <name>Zn(2+)</name>
        <dbReference type="ChEBI" id="CHEBI:29105"/>
    </ligand>
</feature>
<evidence type="ECO:0000256" key="7">
    <source>
        <dbReference type="PIRSR" id="PIRSR004692-3"/>
    </source>
</evidence>
<keyword evidence="3 8" id="KW-0129">CBS domain</keyword>
<feature type="compositionally biased region" description="Low complexity" evidence="9">
    <location>
        <begin position="1"/>
        <end position="20"/>
    </location>
</feature>
<dbReference type="CDD" id="cd04604">
    <property type="entry name" value="CBS_pair_SIS_assoc"/>
    <property type="match status" value="1"/>
</dbReference>
<feature type="binding site" evidence="5">
    <location>
        <position position="247"/>
    </location>
    <ligand>
        <name>substrate</name>
    </ligand>
</feature>
<name>A0A4R6WX33_9PROT</name>
<dbReference type="PANTHER" id="PTHR42745">
    <property type="match status" value="1"/>
</dbReference>
<dbReference type="InterPro" id="IPR000644">
    <property type="entry name" value="CBS_dom"/>
</dbReference>
<feature type="domain" description="SIS" evidence="11">
    <location>
        <begin position="68"/>
        <end position="210"/>
    </location>
</feature>
<organism evidence="12 13">
    <name type="scientific">Dongia mobilis</name>
    <dbReference type="NCBI Taxonomy" id="578943"/>
    <lineage>
        <taxon>Bacteria</taxon>
        <taxon>Pseudomonadati</taxon>
        <taxon>Pseudomonadota</taxon>
        <taxon>Alphaproteobacteria</taxon>
        <taxon>Rhodospirillales</taxon>
        <taxon>Dongiaceae</taxon>
        <taxon>Dongia</taxon>
    </lineage>
</organism>
<dbReference type="InterPro" id="IPR035474">
    <property type="entry name" value="SIS_Kpsf"/>
</dbReference>
<evidence type="ECO:0000256" key="8">
    <source>
        <dbReference type="PROSITE-ProRule" id="PRU00703"/>
    </source>
</evidence>
<reference evidence="12 13" key="1">
    <citation type="submission" date="2019-03" db="EMBL/GenBank/DDBJ databases">
        <title>Genomic Encyclopedia of Type Strains, Phase III (KMG-III): the genomes of soil and plant-associated and newly described type strains.</title>
        <authorList>
            <person name="Whitman W."/>
        </authorList>
    </citation>
    <scope>NUCLEOTIDE SEQUENCE [LARGE SCALE GENOMIC DNA]</scope>
    <source>
        <strain evidence="12 13">CGMCC 1.7660</strain>
    </source>
</reference>
<feature type="site" description="Catalytically relevant" evidence="7">
    <location>
        <position position="219"/>
    </location>
</feature>
<evidence type="ECO:0000313" key="12">
    <source>
        <dbReference type="EMBL" id="TDQ82125.1"/>
    </source>
</evidence>
<dbReference type="InterPro" id="IPR004800">
    <property type="entry name" value="KdsD/KpsF-type"/>
</dbReference>
<feature type="site" description="Catalytically relevant" evidence="7">
    <location>
        <position position="178"/>
    </location>
</feature>
<dbReference type="GO" id="GO:0019146">
    <property type="term" value="F:arabinose-5-phosphate isomerase activity"/>
    <property type="evidence" value="ECO:0007669"/>
    <property type="project" value="UniProtKB-ARBA"/>
</dbReference>
<dbReference type="PROSITE" id="PS51464">
    <property type="entry name" value="SIS"/>
    <property type="match status" value="1"/>
</dbReference>
<evidence type="ECO:0000256" key="4">
    <source>
        <dbReference type="PIRNR" id="PIRNR004692"/>
    </source>
</evidence>
<feature type="region of interest" description="Disordered" evidence="9">
    <location>
        <begin position="1"/>
        <end position="30"/>
    </location>
</feature>
<dbReference type="FunFam" id="3.40.50.10490:FF:000011">
    <property type="entry name" value="Arabinose 5-phosphate isomerase"/>
    <property type="match status" value="1"/>
</dbReference>
<comment type="caution">
    <text evidence="12">The sequence shown here is derived from an EMBL/GenBank/DDBJ whole genome shotgun (WGS) entry which is preliminary data.</text>
</comment>
<evidence type="ECO:0000256" key="9">
    <source>
        <dbReference type="SAM" id="MobiDB-lite"/>
    </source>
</evidence>
<sequence>MTQAQATQAAPDAMAASAGANRTTEGGPTAESGLRAALHVLDHEAGALRQLLANLEVEPDRSRLGQALDILLAVAGRVIVTGMGKSGHIARKIAATLASTGTPAQFVHPGEASHGDMGMITAADAVIALSNSGETSELADLITYSRRWRIPLIAITSRRESTLGGAADVTLALPPTGEAGALGLAPTTSTTMMLALGDAIAVGLLERKGFSAADFRQLHPGGKLGQQLLRVADLMHVGAELPLIDTTAPMSQAIIEMSAKTFGCVGVTDAAGTLVGIVTDGDLRRHMGADLLAQKVADVMTRQPLTITSQALAAEALRVMNEKSITSLFVVDGKRAAGIIRLHDCLRAGVA</sequence>
<dbReference type="EMBL" id="SNYW01000008">
    <property type="protein sequence ID" value="TDQ82125.1"/>
    <property type="molecule type" value="Genomic_DNA"/>
</dbReference>
<feature type="site" description="Catalytically relevant" evidence="7">
    <location>
        <position position="137"/>
    </location>
</feature>
<dbReference type="GO" id="GO:0005975">
    <property type="term" value="P:carbohydrate metabolic process"/>
    <property type="evidence" value="ECO:0007669"/>
    <property type="project" value="InterPro"/>
</dbReference>
<dbReference type="InterPro" id="IPR050986">
    <property type="entry name" value="GutQ/KpsF_isomerases"/>
</dbReference>
<dbReference type="PANTHER" id="PTHR42745:SF1">
    <property type="entry name" value="ARABINOSE 5-PHOSPHATE ISOMERASE KDSD"/>
    <property type="match status" value="1"/>
</dbReference>
<comment type="similarity">
    <text evidence="1 4">Belongs to the SIS family. GutQ/KpsF subfamily.</text>
</comment>
<feature type="site" description="Catalytically relevant" evidence="7">
    <location>
        <position position="85"/>
    </location>
</feature>
<dbReference type="Proteomes" id="UP000295783">
    <property type="component" value="Unassembled WGS sequence"/>
</dbReference>
<dbReference type="Gene3D" id="3.40.50.10490">
    <property type="entry name" value="Glucose-6-phosphate isomerase like protein, domain 1"/>
    <property type="match status" value="1"/>
</dbReference>
<feature type="binding site" evidence="5">
    <location>
        <position position="298"/>
    </location>
    <ligand>
        <name>substrate</name>
    </ligand>
</feature>
<dbReference type="SUPFAM" id="SSF53697">
    <property type="entry name" value="SIS domain"/>
    <property type="match status" value="1"/>
</dbReference>
<evidence type="ECO:0000256" key="6">
    <source>
        <dbReference type="PIRSR" id="PIRSR004692-2"/>
    </source>
</evidence>
<evidence type="ECO:0000256" key="2">
    <source>
        <dbReference type="ARBA" id="ARBA00022737"/>
    </source>
</evidence>
<dbReference type="AlphaFoldDB" id="A0A4R6WX33"/>
<keyword evidence="6" id="KW-0479">Metal-binding</keyword>
<dbReference type="NCBIfam" id="TIGR00393">
    <property type="entry name" value="kpsF"/>
    <property type="match status" value="1"/>
</dbReference>
<dbReference type="GO" id="GO:1901135">
    <property type="term" value="P:carbohydrate derivative metabolic process"/>
    <property type="evidence" value="ECO:0007669"/>
    <property type="project" value="InterPro"/>
</dbReference>
<dbReference type="GO" id="GO:0046872">
    <property type="term" value="F:metal ion binding"/>
    <property type="evidence" value="ECO:0007669"/>
    <property type="project" value="UniProtKB-KW"/>
</dbReference>
<keyword evidence="12" id="KW-0413">Isomerase</keyword>
<evidence type="ECO:0000313" key="13">
    <source>
        <dbReference type="Proteomes" id="UP000295783"/>
    </source>
</evidence>
<evidence type="ECO:0000259" key="10">
    <source>
        <dbReference type="PROSITE" id="PS51371"/>
    </source>
</evidence>
<evidence type="ECO:0000256" key="3">
    <source>
        <dbReference type="ARBA" id="ARBA00023122"/>
    </source>
</evidence>
<dbReference type="PIRSF" id="PIRSF004692">
    <property type="entry name" value="KdsD_KpsF"/>
    <property type="match status" value="1"/>
</dbReference>
<dbReference type="SUPFAM" id="SSF54631">
    <property type="entry name" value="CBS-domain pair"/>
    <property type="match status" value="1"/>
</dbReference>
<dbReference type="Pfam" id="PF00571">
    <property type="entry name" value="CBS"/>
    <property type="match status" value="2"/>
</dbReference>